<dbReference type="Proteomes" id="UP000198460">
    <property type="component" value="Unassembled WGS sequence"/>
</dbReference>
<gene>
    <name evidence="1" type="ORF">BSIN_0054</name>
</gene>
<reference evidence="1 2" key="1">
    <citation type="submission" date="2017-04" db="EMBL/GenBank/DDBJ databases">
        <authorList>
            <person name="Afonso C.L."/>
            <person name="Miller P.J."/>
            <person name="Scott M.A."/>
            <person name="Spackman E."/>
            <person name="Goraichik I."/>
            <person name="Dimitrov K.M."/>
            <person name="Suarez D.L."/>
            <person name="Swayne D.E."/>
        </authorList>
    </citation>
    <scope>NUCLEOTIDE SEQUENCE [LARGE SCALE GENOMIC DNA]</scope>
    <source>
        <strain evidence="1">LMG 28154</strain>
    </source>
</reference>
<evidence type="ECO:0000313" key="2">
    <source>
        <dbReference type="Proteomes" id="UP000198460"/>
    </source>
</evidence>
<evidence type="ECO:0000313" key="1">
    <source>
        <dbReference type="EMBL" id="SMF99324.1"/>
    </source>
</evidence>
<dbReference type="AlphaFoldDB" id="A0A238H244"/>
<protein>
    <submittedName>
        <fullName evidence="1">Uncharacterized protein</fullName>
    </submittedName>
</protein>
<proteinExistence type="predicted"/>
<name>A0A238H244_9BURK</name>
<accession>A0A238H244</accession>
<organism evidence="1 2">
    <name type="scientific">Burkholderia singularis</name>
    <dbReference type="NCBI Taxonomy" id="1503053"/>
    <lineage>
        <taxon>Bacteria</taxon>
        <taxon>Pseudomonadati</taxon>
        <taxon>Pseudomonadota</taxon>
        <taxon>Betaproteobacteria</taxon>
        <taxon>Burkholderiales</taxon>
        <taxon>Burkholderiaceae</taxon>
        <taxon>Burkholderia</taxon>
        <taxon>pseudomallei group</taxon>
    </lineage>
</organism>
<dbReference type="EMBL" id="FXAN01000040">
    <property type="protein sequence ID" value="SMF99324.1"/>
    <property type="molecule type" value="Genomic_DNA"/>
</dbReference>
<sequence length="40" mass="4307">MSWNYLLFIDEVALGASADHRAAASGAQLKTTSAARLRKD</sequence>